<keyword evidence="2" id="KW-1185">Reference proteome</keyword>
<name>A0ABV5YMB8_9ACTN</name>
<evidence type="ECO:0000313" key="1">
    <source>
        <dbReference type="EMBL" id="MFB9836188.1"/>
    </source>
</evidence>
<gene>
    <name evidence="1" type="ORF">ACFFNX_28845</name>
</gene>
<dbReference type="EMBL" id="JBHLZP010000257">
    <property type="protein sequence ID" value="MFB9836188.1"/>
    <property type="molecule type" value="Genomic_DNA"/>
</dbReference>
<reference evidence="1 2" key="1">
    <citation type="submission" date="2024-09" db="EMBL/GenBank/DDBJ databases">
        <authorList>
            <person name="Sun Q."/>
            <person name="Mori K."/>
        </authorList>
    </citation>
    <scope>NUCLEOTIDE SEQUENCE [LARGE SCALE GENOMIC DNA]</scope>
    <source>
        <strain evidence="1 2">TBRC 0563</strain>
    </source>
</reference>
<proteinExistence type="predicted"/>
<dbReference type="RefSeq" id="WP_378208817.1">
    <property type="nucleotide sequence ID" value="NZ_JBHLZP010000257.1"/>
</dbReference>
<organism evidence="1 2">
    <name type="scientific">Actinoallomurus acaciae</name>
    <dbReference type="NCBI Taxonomy" id="502577"/>
    <lineage>
        <taxon>Bacteria</taxon>
        <taxon>Bacillati</taxon>
        <taxon>Actinomycetota</taxon>
        <taxon>Actinomycetes</taxon>
        <taxon>Streptosporangiales</taxon>
        <taxon>Thermomonosporaceae</taxon>
        <taxon>Actinoallomurus</taxon>
    </lineage>
</organism>
<sequence length="120" mass="12793">MTDQSFTVAVCRAGPCCTGDRPPELLSRLAAVVRRSRHGVLIRTGCLLRAPRCQIGPAYDSGCYLVVQPCDTDRRPRGAAIPVGPILTDDDTDAVAGWLADGDLDAARLDARLRFGRAAA</sequence>
<evidence type="ECO:0000313" key="2">
    <source>
        <dbReference type="Proteomes" id="UP001589627"/>
    </source>
</evidence>
<protein>
    <submittedName>
        <fullName evidence="1">Uncharacterized protein</fullName>
    </submittedName>
</protein>
<dbReference type="Proteomes" id="UP001589627">
    <property type="component" value="Unassembled WGS sequence"/>
</dbReference>
<comment type="caution">
    <text evidence="1">The sequence shown here is derived from an EMBL/GenBank/DDBJ whole genome shotgun (WGS) entry which is preliminary data.</text>
</comment>
<accession>A0ABV5YMB8</accession>